<sequence>MQIGFNHASKNKSNLTSASVPISDEKGTYHMCNNRHKYHGSVFCAVVATAMVLGAVSFIAGCPSSVPAPSEVVVGAQAILPELVITSPGQMAKLRKGEILSITWKVVGQQDLGGAKIALVLDRTQQITGNSILIAEGVDPSLGHYELDTSTFGSGAGEETGIAYYVIGTLHAGNIPYSSDSSEGYVIVTVVDIAVLKPDTNQNSGLDSVLVAWDVTGGKSTDFVDISADQDGNPFNGNEKLLIADIPVEAGSIAVDFTLLEAGQYEVVCKLIRVEAGDRQILDASSAAGKIVIGNVYSGEYDLRTLSSYDTRGFGPIDGVVFEGYNIDD</sequence>
<protein>
    <submittedName>
        <fullName evidence="2">Uncharacterized protein</fullName>
    </submittedName>
</protein>
<accession>A0A0F9ADY7</accession>
<keyword evidence="1" id="KW-1133">Transmembrane helix</keyword>
<evidence type="ECO:0000256" key="1">
    <source>
        <dbReference type="SAM" id="Phobius"/>
    </source>
</evidence>
<dbReference type="AlphaFoldDB" id="A0A0F9ADY7"/>
<feature type="transmembrane region" description="Helical" evidence="1">
    <location>
        <begin position="40"/>
        <end position="60"/>
    </location>
</feature>
<dbReference type="EMBL" id="LAZR01058203">
    <property type="protein sequence ID" value="KKK70411.1"/>
    <property type="molecule type" value="Genomic_DNA"/>
</dbReference>
<feature type="non-terminal residue" evidence="2">
    <location>
        <position position="329"/>
    </location>
</feature>
<keyword evidence="1" id="KW-0812">Transmembrane</keyword>
<proteinExistence type="predicted"/>
<evidence type="ECO:0000313" key="2">
    <source>
        <dbReference type="EMBL" id="KKK70411.1"/>
    </source>
</evidence>
<reference evidence="2" key="1">
    <citation type="journal article" date="2015" name="Nature">
        <title>Complex archaea that bridge the gap between prokaryotes and eukaryotes.</title>
        <authorList>
            <person name="Spang A."/>
            <person name="Saw J.H."/>
            <person name="Jorgensen S.L."/>
            <person name="Zaremba-Niedzwiedzka K."/>
            <person name="Martijn J."/>
            <person name="Lind A.E."/>
            <person name="van Eijk R."/>
            <person name="Schleper C."/>
            <person name="Guy L."/>
            <person name="Ettema T.J."/>
        </authorList>
    </citation>
    <scope>NUCLEOTIDE SEQUENCE</scope>
</reference>
<keyword evidence="1" id="KW-0472">Membrane</keyword>
<name>A0A0F9ADY7_9ZZZZ</name>
<comment type="caution">
    <text evidence="2">The sequence shown here is derived from an EMBL/GenBank/DDBJ whole genome shotgun (WGS) entry which is preliminary data.</text>
</comment>
<gene>
    <name evidence="2" type="ORF">LCGC14_2924250</name>
</gene>
<organism evidence="2">
    <name type="scientific">marine sediment metagenome</name>
    <dbReference type="NCBI Taxonomy" id="412755"/>
    <lineage>
        <taxon>unclassified sequences</taxon>
        <taxon>metagenomes</taxon>
        <taxon>ecological metagenomes</taxon>
    </lineage>
</organism>